<evidence type="ECO:0000256" key="5">
    <source>
        <dbReference type="ARBA" id="ARBA00023242"/>
    </source>
</evidence>
<evidence type="ECO:0000256" key="4">
    <source>
        <dbReference type="ARBA" id="ARBA00022833"/>
    </source>
</evidence>
<evidence type="ECO:0000256" key="1">
    <source>
        <dbReference type="ARBA" id="ARBA00004123"/>
    </source>
</evidence>
<dbReference type="GO" id="GO:0008270">
    <property type="term" value="F:zinc ion binding"/>
    <property type="evidence" value="ECO:0007669"/>
    <property type="project" value="UniProtKB-KW"/>
</dbReference>
<dbReference type="UniPathway" id="UPA00143"/>
<dbReference type="EC" id="2.3.2.27" evidence="6"/>
<comment type="catalytic activity">
    <reaction evidence="6">
        <text>S-ubiquitinyl-[E2 ubiquitin-conjugating enzyme]-L-cysteine + [acceptor protein]-L-lysine = [E2 ubiquitin-conjugating enzyme]-L-cysteine + N(6)-ubiquitinyl-[acceptor protein]-L-lysine.</text>
        <dbReference type="EC" id="2.3.2.27"/>
    </reaction>
</comment>
<evidence type="ECO:0000313" key="7">
    <source>
        <dbReference type="EMBL" id="MBX34064.1"/>
    </source>
</evidence>
<sequence>METKLEEASKEPGRKEIIADFKALVSSFPDEMGSMQRQLNSYKEAALDIHSLHADMQSLSSILERKAKECQCLCATSASQVSEIQDLEAVVWFSPKFCFFFLLMSVLKNVELHYLFC</sequence>
<comment type="similarity">
    <text evidence="6">Belongs to the BRE1 family.</text>
</comment>
<dbReference type="GO" id="GO:0061630">
    <property type="term" value="F:ubiquitin protein ligase activity"/>
    <property type="evidence" value="ECO:0007669"/>
    <property type="project" value="UniProtKB-EC"/>
</dbReference>
<dbReference type="PANTHER" id="PTHR23163">
    <property type="entry name" value="RING FINGER PROTEIN-RELATED"/>
    <property type="match status" value="1"/>
</dbReference>
<evidence type="ECO:0000256" key="6">
    <source>
        <dbReference type="RuleBase" id="RU365038"/>
    </source>
</evidence>
<dbReference type="GO" id="GO:0033503">
    <property type="term" value="C:HULC complex"/>
    <property type="evidence" value="ECO:0007669"/>
    <property type="project" value="TreeGrafter"/>
</dbReference>
<dbReference type="InterPro" id="IPR013956">
    <property type="entry name" value="E3_ubiquit_lig_Bre1"/>
</dbReference>
<evidence type="ECO:0000256" key="2">
    <source>
        <dbReference type="ARBA" id="ARBA00022723"/>
    </source>
</evidence>
<keyword evidence="6" id="KW-0808">Transferase</keyword>
<dbReference type="GO" id="GO:0005634">
    <property type="term" value="C:nucleus"/>
    <property type="evidence" value="ECO:0007669"/>
    <property type="project" value="UniProtKB-SubCell"/>
</dbReference>
<dbReference type="EMBL" id="GGEC01053580">
    <property type="protein sequence ID" value="MBX34064.1"/>
    <property type="molecule type" value="Transcribed_RNA"/>
</dbReference>
<reference evidence="7" key="1">
    <citation type="submission" date="2018-02" db="EMBL/GenBank/DDBJ databases">
        <title>Rhizophora mucronata_Transcriptome.</title>
        <authorList>
            <person name="Meera S.P."/>
            <person name="Sreeshan A."/>
            <person name="Augustine A."/>
        </authorList>
    </citation>
    <scope>NUCLEOTIDE SEQUENCE</scope>
    <source>
        <tissue evidence="7">Leaf</tissue>
    </source>
</reference>
<keyword evidence="5 6" id="KW-0539">Nucleus</keyword>
<protein>
    <recommendedName>
        <fullName evidence="6">E3 ubiquitin protein ligase</fullName>
        <ecNumber evidence="6">2.3.2.27</ecNumber>
    </recommendedName>
</protein>
<organism evidence="7">
    <name type="scientific">Rhizophora mucronata</name>
    <name type="common">Asiatic mangrove</name>
    <dbReference type="NCBI Taxonomy" id="61149"/>
    <lineage>
        <taxon>Eukaryota</taxon>
        <taxon>Viridiplantae</taxon>
        <taxon>Streptophyta</taxon>
        <taxon>Embryophyta</taxon>
        <taxon>Tracheophyta</taxon>
        <taxon>Spermatophyta</taxon>
        <taxon>Magnoliopsida</taxon>
        <taxon>eudicotyledons</taxon>
        <taxon>Gunneridae</taxon>
        <taxon>Pentapetalae</taxon>
        <taxon>rosids</taxon>
        <taxon>fabids</taxon>
        <taxon>Malpighiales</taxon>
        <taxon>Rhizophoraceae</taxon>
        <taxon>Rhizophora</taxon>
    </lineage>
</organism>
<name>A0A2P2MV24_RHIMU</name>
<dbReference type="PANTHER" id="PTHR23163:SF0">
    <property type="entry name" value="E3 UBIQUITIN-PROTEIN LIGASE BRE1"/>
    <property type="match status" value="1"/>
</dbReference>
<keyword evidence="3 6" id="KW-0863">Zinc-finger</keyword>
<keyword evidence="6" id="KW-0833">Ubl conjugation pathway</keyword>
<keyword evidence="6" id="KW-0156">Chromatin regulator</keyword>
<dbReference type="AlphaFoldDB" id="A0A2P2MV24"/>
<dbReference type="GO" id="GO:0016567">
    <property type="term" value="P:protein ubiquitination"/>
    <property type="evidence" value="ECO:0007669"/>
    <property type="project" value="UniProtKB-UniRule"/>
</dbReference>
<comment type="subcellular location">
    <subcellularLocation>
        <location evidence="1 6">Nucleus</location>
    </subcellularLocation>
</comment>
<proteinExistence type="inferred from homology"/>
<keyword evidence="6" id="KW-0175">Coiled coil</keyword>
<dbReference type="GO" id="GO:0006325">
    <property type="term" value="P:chromatin organization"/>
    <property type="evidence" value="ECO:0007669"/>
    <property type="project" value="UniProtKB-KW"/>
</dbReference>
<evidence type="ECO:0000256" key="3">
    <source>
        <dbReference type="ARBA" id="ARBA00022771"/>
    </source>
</evidence>
<keyword evidence="4 6" id="KW-0862">Zinc</keyword>
<keyword evidence="2 6" id="KW-0479">Metal-binding</keyword>
<comment type="pathway">
    <text evidence="6">Protein modification; protein ubiquitination.</text>
</comment>
<accession>A0A2P2MV24</accession>